<dbReference type="Proteomes" id="UP000321570">
    <property type="component" value="Unassembled WGS sequence"/>
</dbReference>
<dbReference type="InterPro" id="IPR011992">
    <property type="entry name" value="EF-hand-dom_pair"/>
</dbReference>
<evidence type="ECO:0000313" key="5">
    <source>
        <dbReference type="Proteomes" id="UP000321570"/>
    </source>
</evidence>
<dbReference type="InterPro" id="IPR002048">
    <property type="entry name" value="EF_hand_dom"/>
</dbReference>
<dbReference type="SMART" id="SM00054">
    <property type="entry name" value="EFh"/>
    <property type="match status" value="1"/>
</dbReference>
<reference evidence="4 5" key="1">
    <citation type="submission" date="2019-07" db="EMBL/GenBank/DDBJ databases">
        <authorList>
            <person name="Jastrzebski P J."/>
            <person name="Paukszto L."/>
            <person name="Jastrzebski P J."/>
        </authorList>
    </citation>
    <scope>NUCLEOTIDE SEQUENCE [LARGE SCALE GENOMIC DNA]</scope>
    <source>
        <strain evidence="4 5">WMS-il1</strain>
    </source>
</reference>
<dbReference type="Pfam" id="PF13499">
    <property type="entry name" value="EF-hand_7"/>
    <property type="match status" value="1"/>
</dbReference>
<accession>A0A564YX81</accession>
<feature type="region of interest" description="Disordered" evidence="2">
    <location>
        <begin position="1"/>
        <end position="22"/>
    </location>
</feature>
<keyword evidence="5" id="KW-1185">Reference proteome</keyword>
<name>A0A564YX81_HYMDI</name>
<evidence type="ECO:0000256" key="2">
    <source>
        <dbReference type="SAM" id="MobiDB-lite"/>
    </source>
</evidence>
<dbReference type="CDD" id="cd00051">
    <property type="entry name" value="EFh"/>
    <property type="match status" value="1"/>
</dbReference>
<dbReference type="PROSITE" id="PS50222">
    <property type="entry name" value="EF_HAND_2"/>
    <property type="match status" value="1"/>
</dbReference>
<sequence length="94" mass="10471">MPFNFQKLTGKKSAAKDPNPSPSASIIEKLQEAFDKFDTNKSGVLDLEEIQAALQELSRPQHASIIQSILNLKGLQNGITFVDFVRFFTNNAFN</sequence>
<evidence type="ECO:0000313" key="4">
    <source>
        <dbReference type="EMBL" id="VUZ51248.1"/>
    </source>
</evidence>
<protein>
    <recommendedName>
        <fullName evidence="3">EF-hand domain-containing protein</fullName>
    </recommendedName>
</protein>
<evidence type="ECO:0000256" key="1">
    <source>
        <dbReference type="ARBA" id="ARBA00022837"/>
    </source>
</evidence>
<gene>
    <name evidence="4" type="ORF">WMSIL1_LOCUS10026</name>
</gene>
<dbReference type="InterPro" id="IPR018247">
    <property type="entry name" value="EF_Hand_1_Ca_BS"/>
</dbReference>
<evidence type="ECO:0000259" key="3">
    <source>
        <dbReference type="PROSITE" id="PS50222"/>
    </source>
</evidence>
<dbReference type="GO" id="GO:0005509">
    <property type="term" value="F:calcium ion binding"/>
    <property type="evidence" value="ECO:0007669"/>
    <property type="project" value="InterPro"/>
</dbReference>
<feature type="domain" description="EF-hand" evidence="3">
    <location>
        <begin position="25"/>
        <end position="60"/>
    </location>
</feature>
<dbReference type="SUPFAM" id="SSF47473">
    <property type="entry name" value="EF-hand"/>
    <property type="match status" value="1"/>
</dbReference>
<organism evidence="4 5">
    <name type="scientific">Hymenolepis diminuta</name>
    <name type="common">Rat tapeworm</name>
    <dbReference type="NCBI Taxonomy" id="6216"/>
    <lineage>
        <taxon>Eukaryota</taxon>
        <taxon>Metazoa</taxon>
        <taxon>Spiralia</taxon>
        <taxon>Lophotrochozoa</taxon>
        <taxon>Platyhelminthes</taxon>
        <taxon>Cestoda</taxon>
        <taxon>Eucestoda</taxon>
        <taxon>Cyclophyllidea</taxon>
        <taxon>Hymenolepididae</taxon>
        <taxon>Hymenolepis</taxon>
    </lineage>
</organism>
<dbReference type="EMBL" id="CABIJS010000432">
    <property type="protein sequence ID" value="VUZ51248.1"/>
    <property type="molecule type" value="Genomic_DNA"/>
</dbReference>
<proteinExistence type="predicted"/>
<dbReference type="Gene3D" id="1.10.238.10">
    <property type="entry name" value="EF-hand"/>
    <property type="match status" value="1"/>
</dbReference>
<dbReference type="PROSITE" id="PS00018">
    <property type="entry name" value="EF_HAND_1"/>
    <property type="match status" value="1"/>
</dbReference>
<dbReference type="AlphaFoldDB" id="A0A564YX81"/>
<keyword evidence="1" id="KW-0106">Calcium</keyword>